<dbReference type="RefSeq" id="WP_244160736.1">
    <property type="nucleotide sequence ID" value="NZ_FNOX01000009.1"/>
</dbReference>
<feature type="non-terminal residue" evidence="2">
    <location>
        <position position="1"/>
    </location>
</feature>
<sequence length="451" mass="50822">ADMEFRNLTPFDALCFSALGMDDQEYPVLVMKVGYRLLPIDGQPGQFRAEVLDEDPLALCTADRYYGEEGASSVCEESDLAPFKPRCDVIVVGDAYAPRGQPATQWTAGLRISAPVAPPPRIDVPLPTPLSPGERLTEYQLMAWQAAQQEAFKRRAEAPTRHYLLDKHLKFTGPRQFRHSLFGGWQLTEPQPATCVPLRWEYAFGGSSVVINPEHAADENTPPYLLNEVCYSNPLGRGWIEKRQEDLGFQLDKPLRELSAPQIEPIDKPVWRLDRVKHPEGELDANGMAQIAASYKNQPVGFGVVGRAWAPRLPLAGRYDKTWQRERWPGLPRDFDFAYWNGAPVDQQIDFPPPAFRLELFNLTNPDLTPAGTLYVELPGHRPFVLMRLHNGAMLPLPMLTDTLRIDTKAMTLALTHRISLPNHLGIRVLEARFETDSNTPLIKRAAREML</sequence>
<evidence type="ECO:0000259" key="1">
    <source>
        <dbReference type="Pfam" id="PF09937"/>
    </source>
</evidence>
<dbReference type="AlphaFoldDB" id="A0A1H3SEX8"/>
<accession>A0A1H3SEX8</accession>
<organism evidence="2 3">
    <name type="scientific">Pseudomonas salomonii</name>
    <dbReference type="NCBI Taxonomy" id="191391"/>
    <lineage>
        <taxon>Bacteria</taxon>
        <taxon>Pseudomonadati</taxon>
        <taxon>Pseudomonadota</taxon>
        <taxon>Gammaproteobacteria</taxon>
        <taxon>Pseudomonadales</taxon>
        <taxon>Pseudomonadaceae</taxon>
        <taxon>Pseudomonas</taxon>
    </lineage>
</organism>
<name>A0A1H3SEX8_9PSED</name>
<gene>
    <name evidence="2" type="ORF">SAMN05216247_109146</name>
</gene>
<feature type="domain" description="DUF2169" evidence="1">
    <location>
        <begin position="25"/>
        <end position="418"/>
    </location>
</feature>
<dbReference type="EMBL" id="FNOX01000009">
    <property type="protein sequence ID" value="SDZ36633.1"/>
    <property type="molecule type" value="Genomic_DNA"/>
</dbReference>
<evidence type="ECO:0000313" key="3">
    <source>
        <dbReference type="Proteomes" id="UP000182902"/>
    </source>
</evidence>
<protein>
    <recommendedName>
        <fullName evidence="1">DUF2169 domain-containing protein</fullName>
    </recommendedName>
</protein>
<dbReference type="Proteomes" id="UP000182902">
    <property type="component" value="Unassembled WGS sequence"/>
</dbReference>
<proteinExistence type="predicted"/>
<evidence type="ECO:0000313" key="2">
    <source>
        <dbReference type="EMBL" id="SDZ36633.1"/>
    </source>
</evidence>
<dbReference type="Pfam" id="PF09937">
    <property type="entry name" value="DUF2169"/>
    <property type="match status" value="1"/>
</dbReference>
<reference evidence="2 3" key="1">
    <citation type="submission" date="2016-10" db="EMBL/GenBank/DDBJ databases">
        <authorList>
            <person name="de Groot N.N."/>
        </authorList>
    </citation>
    <scope>NUCLEOTIDE SEQUENCE [LARGE SCALE GENOMIC DNA]</scope>
    <source>
        <strain evidence="2 3">ICMP 14252</strain>
    </source>
</reference>
<dbReference type="InterPro" id="IPR018683">
    <property type="entry name" value="DUF2169"/>
</dbReference>